<protein>
    <recommendedName>
        <fullName evidence="5">Lipoprotein</fullName>
    </recommendedName>
</protein>
<evidence type="ECO:0008006" key="5">
    <source>
        <dbReference type="Google" id="ProtNLM"/>
    </source>
</evidence>
<feature type="compositionally biased region" description="Polar residues" evidence="1">
    <location>
        <begin position="258"/>
        <end position="270"/>
    </location>
</feature>
<name>A0ABQ6SM63_9PAST</name>
<dbReference type="RefSeq" id="WP_139989152.1">
    <property type="nucleotide sequence ID" value="NZ_VCED01000001.1"/>
</dbReference>
<comment type="caution">
    <text evidence="3">The sequence shown here is derived from an EMBL/GenBank/DDBJ whole genome shotgun (WGS) entry which is preliminary data.</text>
</comment>
<evidence type="ECO:0000313" key="3">
    <source>
        <dbReference type="EMBL" id="KAA5523455.1"/>
    </source>
</evidence>
<sequence length="450" mass="48540">MTMTFTRSLLATAVMVGLTACGSGGGNSGNNGATNSSTNMPVNTPVTKIEMEKLPGQAKYSGALDKAQSSVMGDARSGTVNFIADFTKNNIVGEVNFDKSANYRTYTTSRARHRGCNYVGCQVITRHEEGNYATVELENTTLTNQNSVLAFNGKASGVLSNDGDKINIQGSYQGQISGQRGEKISGKLEAKSHEDVRYAVNGVFNGEKVSEVQREQPTTPKVEPAKPSETVTTPKVEVAKPTETATTSKVEPAKPLETATTPKVESSKPSETITVPVVTPTTENTPKEVVWDKLPAVPKFEESSIFGYGSNLKGKATYFSQNVDAYGEINGYHISSKADGKSYVILNADFDNKKINGSAAFNLYSSDNVKKAQTELEFKEATLYKSNNWMTFNGETTGKILTETLKAENLSGFYNGSTDSSHGESVDFRYNTSSSDKNIKVSGSKTLYKQ</sequence>
<reference evidence="3 4" key="1">
    <citation type="submission" date="2019-09" db="EMBL/GenBank/DDBJ databases">
        <title>Haemophilus seminale sp. nov., isolated from human semen.</title>
        <authorList>
            <person name="Zheng M."/>
        </authorList>
    </citation>
    <scope>NUCLEOTIDE SEQUENCE [LARGE SCALE GENOMIC DNA]</scope>
    <source>
        <strain evidence="3 4">SZY H2</strain>
    </source>
</reference>
<keyword evidence="2" id="KW-0732">Signal</keyword>
<dbReference type="Proteomes" id="UP000324828">
    <property type="component" value="Unassembled WGS sequence"/>
</dbReference>
<evidence type="ECO:0000313" key="4">
    <source>
        <dbReference type="Proteomes" id="UP000324828"/>
    </source>
</evidence>
<feature type="region of interest" description="Disordered" evidence="1">
    <location>
        <begin position="417"/>
        <end position="450"/>
    </location>
</feature>
<evidence type="ECO:0000256" key="2">
    <source>
        <dbReference type="SAM" id="SignalP"/>
    </source>
</evidence>
<feature type="chain" id="PRO_5046496125" description="Lipoprotein" evidence="2">
    <location>
        <begin position="23"/>
        <end position="450"/>
    </location>
</feature>
<keyword evidence="4" id="KW-1185">Reference proteome</keyword>
<evidence type="ECO:0000256" key="1">
    <source>
        <dbReference type="SAM" id="MobiDB-lite"/>
    </source>
</evidence>
<organism evidence="3 4">
    <name type="scientific">Haemophilus seminalis</name>
    <dbReference type="NCBI Taxonomy" id="2582921"/>
    <lineage>
        <taxon>Bacteria</taxon>
        <taxon>Pseudomonadati</taxon>
        <taxon>Pseudomonadota</taxon>
        <taxon>Gammaproteobacteria</taxon>
        <taxon>Pasteurellales</taxon>
        <taxon>Pasteurellaceae</taxon>
        <taxon>Haemophilus</taxon>
    </lineage>
</organism>
<accession>A0ABQ6SM63</accession>
<proteinExistence type="predicted"/>
<feature type="region of interest" description="Disordered" evidence="1">
    <location>
        <begin position="210"/>
        <end position="271"/>
    </location>
</feature>
<dbReference type="EMBL" id="VXDF01000003">
    <property type="protein sequence ID" value="KAA5523455.1"/>
    <property type="molecule type" value="Genomic_DNA"/>
</dbReference>
<gene>
    <name evidence="3" type="ORF">F2S80_04580</name>
</gene>
<feature type="compositionally biased region" description="Polar residues" evidence="1">
    <location>
        <begin position="430"/>
        <end position="450"/>
    </location>
</feature>
<feature type="signal peptide" evidence="2">
    <location>
        <begin position="1"/>
        <end position="22"/>
    </location>
</feature>
<dbReference type="PROSITE" id="PS51257">
    <property type="entry name" value="PROKAR_LIPOPROTEIN"/>
    <property type="match status" value="1"/>
</dbReference>